<proteinExistence type="predicted"/>
<feature type="transmembrane region" description="Helical" evidence="1">
    <location>
        <begin position="1111"/>
        <end position="1133"/>
    </location>
</feature>
<gene>
    <name evidence="4" type="ORF">LARSCL_LOCUS4072</name>
</gene>
<feature type="signal peptide" evidence="2">
    <location>
        <begin position="1"/>
        <end position="25"/>
    </location>
</feature>
<evidence type="ECO:0000256" key="1">
    <source>
        <dbReference type="SAM" id="Phobius"/>
    </source>
</evidence>
<protein>
    <recommendedName>
        <fullName evidence="3">LolA-like domain-containing protein</fullName>
    </recommendedName>
</protein>
<reference evidence="4 5" key="1">
    <citation type="submission" date="2024-04" db="EMBL/GenBank/DDBJ databases">
        <authorList>
            <person name="Rising A."/>
            <person name="Reimegard J."/>
            <person name="Sonavane S."/>
            <person name="Akerstrom W."/>
            <person name="Nylinder S."/>
            <person name="Hedman E."/>
            <person name="Kallberg Y."/>
        </authorList>
    </citation>
    <scope>NUCLEOTIDE SEQUENCE [LARGE SCALE GENOMIC DNA]</scope>
</reference>
<feature type="chain" id="PRO_5043751944" description="LolA-like domain-containing protein" evidence="2">
    <location>
        <begin position="26"/>
        <end position="1152"/>
    </location>
</feature>
<dbReference type="PANTHER" id="PTHR36902:SF1">
    <property type="entry name" value="ENRICHED IN SURFACE-LABELED PROTEOME PROTEIN 9"/>
    <property type="match status" value="1"/>
</dbReference>
<name>A0AAV1Z9W2_9ARAC</name>
<dbReference type="AlphaFoldDB" id="A0AAV1Z9W2"/>
<dbReference type="EMBL" id="CAXIEN010000032">
    <property type="protein sequence ID" value="CAL1268242.1"/>
    <property type="molecule type" value="Genomic_DNA"/>
</dbReference>
<sequence>MVKTRKSFIFVGLSILCIGFRFCEGEVERPKFSPVFQVEVQGFFKDVNEEMEGTLFYDSENNRGALRFTYQGETSQSIYRFDENEMLYISGTKCTVSEIDADSPGAFFPFYVDRSGNKTLAKPEEVFYFTNSTLDREEESFFPSYIYTAKLNFPPYDTSNCEITHVFTKPEVQLPDCDGNICRSTLVALTITCMDSDGKAEFDQRYNFFRFKTSIIDTNVFLPPSGIFCNTTNKNKFPGLPSYFSFSYDLIDEQEETGINPGVFAVHKKVWYDSKMNIIRMDEFEDDGSLIASRVFDVKGGVAYTSISSLSSCEMGPVNAEDVSLDEMTRLPKVFFRGEEVLSEAVYVGTRHIHALDYEVWSLMSLDEETYISTVQDFYFTKNNPKSGTSPVLKLSHAEIYTYERNEEVGKFELSVYTYLSINNFMDRLRWEAFDVSACFTSQQKKRFRLKVDGPPTVKDSKTYQDILKNLYTRLIQATNVSVIRLSELACVFDGVKIVEFTGWILEKPEVAGSEAGKKEPDMNTAYNIIVDLAKAGKLSFKLNKDGKEVKYKITAIADIEPKVDKPTIPDVFQVEVQGIFRDENAEMEGSLYYDKANNRAVVSFTYQGDTTKKIYRFNDNEVIAIAGTQCTVDKIDDNPVNSFFSFTVNENGTKILAEPEKVFFFTNSTLDKGQVFVFPAYIYKGYIDIPQYRVTGCEIIHIFTRPEEKMAECESDTCQPTIATISVKCKKDDSEIDHTYNFFRFRSRIDNTNVFLPPSGVFCKVTNKNEFPGLPIYFSFSYDLIDEQEGTGDNPGVFSVHKKVWYDSRLSLIRMDEYDDEGILIASRIFDFYGGVAYTSIASLSTCKMGAFDSKEVSLTEMTRLPKVFFEGKEVLKQAVYVGTRHIHAMDYEVWSLDSYDEKNEAKVVQDFYFTKNAQTPTGSGKLKISHVEVYKYQENSETKKYELALFTYLSINSFIAKLRWEAFDISPCFSSQQKKGFRLKVEGPPTVKDSKTYQSVLTRLYLNLAIATNVSVIRLSELACVYDGVKIVEFTGWILDKHTETGSESGQNEPDMHTAYRMIEDAAKAGKLSLKIKKDGQYVEYKITAIEKIEHPESIMKNSFSGATVAGTALGLFVVGIIMGVTGYYVFLRKRKTPVDLTMHLTTMKG</sequence>
<dbReference type="Proteomes" id="UP001497382">
    <property type="component" value="Unassembled WGS sequence"/>
</dbReference>
<organism evidence="4 5">
    <name type="scientific">Larinioides sclopetarius</name>
    <dbReference type="NCBI Taxonomy" id="280406"/>
    <lineage>
        <taxon>Eukaryota</taxon>
        <taxon>Metazoa</taxon>
        <taxon>Ecdysozoa</taxon>
        <taxon>Arthropoda</taxon>
        <taxon>Chelicerata</taxon>
        <taxon>Arachnida</taxon>
        <taxon>Araneae</taxon>
        <taxon>Araneomorphae</taxon>
        <taxon>Entelegynae</taxon>
        <taxon>Araneoidea</taxon>
        <taxon>Araneidae</taxon>
        <taxon>Larinioides</taxon>
    </lineage>
</organism>
<keyword evidence="1" id="KW-0472">Membrane</keyword>
<dbReference type="PANTHER" id="PTHR36902">
    <property type="entry name" value="ENRICHED IN SURFACE-LABELED PROTEOME PROTEIN 9"/>
    <property type="match status" value="1"/>
</dbReference>
<keyword evidence="1" id="KW-1133">Transmembrane helix</keyword>
<keyword evidence="1" id="KW-0812">Transmembrane</keyword>
<comment type="caution">
    <text evidence="4">The sequence shown here is derived from an EMBL/GenBank/DDBJ whole genome shotgun (WGS) entry which is preliminary data.</text>
</comment>
<evidence type="ECO:0000259" key="3">
    <source>
        <dbReference type="Pfam" id="PF25898"/>
    </source>
</evidence>
<feature type="domain" description="LolA-like" evidence="3">
    <location>
        <begin position="224"/>
        <end position="440"/>
    </location>
</feature>
<evidence type="ECO:0000313" key="5">
    <source>
        <dbReference type="Proteomes" id="UP001497382"/>
    </source>
</evidence>
<accession>A0AAV1Z9W2</accession>
<keyword evidence="2" id="KW-0732">Signal</keyword>
<keyword evidence="5" id="KW-1185">Reference proteome</keyword>
<evidence type="ECO:0000256" key="2">
    <source>
        <dbReference type="SAM" id="SignalP"/>
    </source>
</evidence>
<evidence type="ECO:0000313" key="4">
    <source>
        <dbReference type="EMBL" id="CAL1268242.1"/>
    </source>
</evidence>
<feature type="domain" description="LolA-like" evidence="3">
    <location>
        <begin position="759"/>
        <end position="975"/>
    </location>
</feature>
<dbReference type="InterPro" id="IPR058831">
    <property type="entry name" value="LolA-like_dom_2nd"/>
</dbReference>
<dbReference type="Pfam" id="PF25898">
    <property type="entry name" value="LolA_2nd_metazoa"/>
    <property type="match status" value="2"/>
</dbReference>